<proteinExistence type="predicted"/>
<protein>
    <submittedName>
        <fullName evidence="1">Uncharacterized protein</fullName>
    </submittedName>
</protein>
<accession>A0A916X9G7</accession>
<reference evidence="1" key="1">
    <citation type="journal article" date="2014" name="Int. J. Syst. Evol. Microbiol.">
        <title>Complete genome sequence of Corynebacterium casei LMG S-19264T (=DSM 44701T), isolated from a smear-ripened cheese.</title>
        <authorList>
            <consortium name="US DOE Joint Genome Institute (JGI-PGF)"/>
            <person name="Walter F."/>
            <person name="Albersmeier A."/>
            <person name="Kalinowski J."/>
            <person name="Ruckert C."/>
        </authorList>
    </citation>
    <scope>NUCLEOTIDE SEQUENCE</scope>
    <source>
        <strain evidence="1">CGMCC 1.15478</strain>
    </source>
</reference>
<sequence length="57" mass="5682">MPDFLANILAGSLGGTALGLGGLFLGIAGGFAGPQVLEAILPLLTDVDLDSLMMLIP</sequence>
<gene>
    <name evidence="1" type="ORF">GCM10011410_03660</name>
</gene>
<dbReference type="Proteomes" id="UP000641514">
    <property type="component" value="Unassembled WGS sequence"/>
</dbReference>
<organism evidence="1 2">
    <name type="scientific">Hoyosella rhizosphaerae</name>
    <dbReference type="NCBI Taxonomy" id="1755582"/>
    <lineage>
        <taxon>Bacteria</taxon>
        <taxon>Bacillati</taxon>
        <taxon>Actinomycetota</taxon>
        <taxon>Actinomycetes</taxon>
        <taxon>Mycobacteriales</taxon>
        <taxon>Hoyosellaceae</taxon>
        <taxon>Hoyosella</taxon>
    </lineage>
</organism>
<dbReference type="RefSeq" id="WP_188670096.1">
    <property type="nucleotide sequence ID" value="NZ_BMJH01000001.1"/>
</dbReference>
<evidence type="ECO:0000313" key="1">
    <source>
        <dbReference type="EMBL" id="GGC54535.1"/>
    </source>
</evidence>
<name>A0A916X9G7_9ACTN</name>
<dbReference type="EMBL" id="BMJH01000001">
    <property type="protein sequence ID" value="GGC54535.1"/>
    <property type="molecule type" value="Genomic_DNA"/>
</dbReference>
<evidence type="ECO:0000313" key="2">
    <source>
        <dbReference type="Proteomes" id="UP000641514"/>
    </source>
</evidence>
<keyword evidence="2" id="KW-1185">Reference proteome</keyword>
<reference evidence="1" key="2">
    <citation type="submission" date="2020-09" db="EMBL/GenBank/DDBJ databases">
        <authorList>
            <person name="Sun Q."/>
            <person name="Zhou Y."/>
        </authorList>
    </citation>
    <scope>NUCLEOTIDE SEQUENCE</scope>
    <source>
        <strain evidence="1">CGMCC 1.15478</strain>
    </source>
</reference>
<comment type="caution">
    <text evidence="1">The sequence shown here is derived from an EMBL/GenBank/DDBJ whole genome shotgun (WGS) entry which is preliminary data.</text>
</comment>
<dbReference type="AlphaFoldDB" id="A0A916X9G7"/>